<comment type="similarity">
    <text evidence="2">Belongs to the EssA family.</text>
</comment>
<evidence type="ECO:0000313" key="11">
    <source>
        <dbReference type="Proteomes" id="UP000535908"/>
    </source>
</evidence>
<dbReference type="InterPro" id="IPR018920">
    <property type="entry name" value="EssA/YueC"/>
</dbReference>
<feature type="compositionally biased region" description="Basic and acidic residues" evidence="7">
    <location>
        <begin position="47"/>
        <end position="58"/>
    </location>
</feature>
<dbReference type="Proteomes" id="UP000535908">
    <property type="component" value="Unassembled WGS sequence"/>
</dbReference>
<evidence type="ECO:0000256" key="9">
    <source>
        <dbReference type="SAM" id="SignalP"/>
    </source>
</evidence>
<dbReference type="RefSeq" id="WP_185526189.1">
    <property type="nucleotide sequence ID" value="NZ_JAARWN010000008.1"/>
</dbReference>
<dbReference type="EMBL" id="JAARWN010000008">
    <property type="protein sequence ID" value="MBC1936646.1"/>
    <property type="molecule type" value="Genomic_DNA"/>
</dbReference>
<feature type="region of interest" description="Disordered" evidence="7">
    <location>
        <begin position="47"/>
        <end position="71"/>
    </location>
</feature>
<keyword evidence="9" id="KW-0732">Signal</keyword>
<comment type="subcellular location">
    <subcellularLocation>
        <location evidence="1">Cell membrane</location>
        <topology evidence="1">Single-pass membrane protein</topology>
    </subcellularLocation>
</comment>
<evidence type="ECO:0000256" key="1">
    <source>
        <dbReference type="ARBA" id="ARBA00004162"/>
    </source>
</evidence>
<proteinExistence type="inferred from homology"/>
<evidence type="ECO:0000256" key="7">
    <source>
        <dbReference type="SAM" id="MobiDB-lite"/>
    </source>
</evidence>
<dbReference type="InterPro" id="IPR034026">
    <property type="entry name" value="EssA"/>
</dbReference>
<organism evidence="10 11">
    <name type="scientific">Listeria grandensis</name>
    <dbReference type="NCBI Taxonomy" id="1494963"/>
    <lineage>
        <taxon>Bacteria</taxon>
        <taxon>Bacillati</taxon>
        <taxon>Bacillota</taxon>
        <taxon>Bacilli</taxon>
        <taxon>Bacillales</taxon>
        <taxon>Listeriaceae</taxon>
        <taxon>Listeria</taxon>
    </lineage>
</organism>
<feature type="signal peptide" evidence="9">
    <location>
        <begin position="1"/>
        <end position="24"/>
    </location>
</feature>
<evidence type="ECO:0000256" key="2">
    <source>
        <dbReference type="ARBA" id="ARBA00008570"/>
    </source>
</evidence>
<evidence type="ECO:0000256" key="5">
    <source>
        <dbReference type="ARBA" id="ARBA00022989"/>
    </source>
</evidence>
<evidence type="ECO:0000256" key="6">
    <source>
        <dbReference type="ARBA" id="ARBA00023136"/>
    </source>
</evidence>
<feature type="chain" id="PRO_5038863968" evidence="9">
    <location>
        <begin position="25"/>
        <end position="168"/>
    </location>
</feature>
<keyword evidence="3" id="KW-1003">Cell membrane</keyword>
<dbReference type="AlphaFoldDB" id="A0A7X0Y439"/>
<keyword evidence="4 8" id="KW-0812">Transmembrane</keyword>
<keyword evidence="5 8" id="KW-1133">Transmembrane helix</keyword>
<sequence length="168" mass="18828">MNRQMGRFLVSTCVVIGMVFAVPALTLAAKDEDSYLGDDGKMEIKADRAAKTEEEKSAGTDTQETEAERQGLNLFSKKNEEQDAKIKAYKEKELADLKEILFSDDSKKIDTAKQTRASLFGKDYEVPKATDMATDEVEKRSHTIWWVLGGVAILVCGLLYVVVRKVWE</sequence>
<evidence type="ECO:0000256" key="3">
    <source>
        <dbReference type="ARBA" id="ARBA00022475"/>
    </source>
</evidence>
<comment type="caution">
    <text evidence="10">The sequence shown here is derived from an EMBL/GenBank/DDBJ whole genome shotgun (WGS) entry which is preliminary data.</text>
</comment>
<keyword evidence="6 8" id="KW-0472">Membrane</keyword>
<evidence type="ECO:0000256" key="4">
    <source>
        <dbReference type="ARBA" id="ARBA00022692"/>
    </source>
</evidence>
<name>A0A7X0Y439_9LIST</name>
<dbReference type="NCBIfam" id="TIGR03927">
    <property type="entry name" value="T7SS_EssA_Firm"/>
    <property type="match status" value="1"/>
</dbReference>
<evidence type="ECO:0000313" key="10">
    <source>
        <dbReference type="EMBL" id="MBC1936646.1"/>
    </source>
</evidence>
<dbReference type="GO" id="GO:0005886">
    <property type="term" value="C:plasma membrane"/>
    <property type="evidence" value="ECO:0007669"/>
    <property type="project" value="UniProtKB-SubCell"/>
</dbReference>
<reference evidence="10 11" key="1">
    <citation type="submission" date="2020-03" db="EMBL/GenBank/DDBJ databases">
        <title>Soil Listeria distribution.</title>
        <authorList>
            <person name="Liao J."/>
            <person name="Wiedmann M."/>
        </authorList>
    </citation>
    <scope>NUCLEOTIDE SEQUENCE [LARGE SCALE GENOMIC DNA]</scope>
    <source>
        <strain evidence="10 11">FSL L7-0741</strain>
    </source>
</reference>
<dbReference type="Pfam" id="PF10661">
    <property type="entry name" value="EssA"/>
    <property type="match status" value="1"/>
</dbReference>
<evidence type="ECO:0000256" key="8">
    <source>
        <dbReference type="SAM" id="Phobius"/>
    </source>
</evidence>
<feature type="transmembrane region" description="Helical" evidence="8">
    <location>
        <begin position="144"/>
        <end position="163"/>
    </location>
</feature>
<gene>
    <name evidence="10" type="primary">essA</name>
    <name evidence="10" type="ORF">HCA69_09730</name>
</gene>
<accession>A0A7X0Y439</accession>
<protein>
    <submittedName>
        <fullName evidence="10">Type VII secretion protein EssA</fullName>
    </submittedName>
</protein>